<evidence type="ECO:0000259" key="3">
    <source>
        <dbReference type="Pfam" id="PF06439"/>
    </source>
</evidence>
<dbReference type="NCBIfam" id="TIGR04183">
    <property type="entry name" value="Por_Secre_tail"/>
    <property type="match status" value="1"/>
</dbReference>
<proteinExistence type="predicted"/>
<dbReference type="InterPro" id="IPR057036">
    <property type="entry name" value="Beta-tre_PLH30"/>
</dbReference>
<evidence type="ECO:0000256" key="1">
    <source>
        <dbReference type="ARBA" id="ARBA00022729"/>
    </source>
</evidence>
<dbReference type="InterPro" id="IPR010496">
    <property type="entry name" value="AL/BT2_dom"/>
</dbReference>
<keyword evidence="1 2" id="KW-0732">Signal</keyword>
<accession>A0A162ZA26</accession>
<dbReference type="InterPro" id="IPR026444">
    <property type="entry name" value="Secre_tail"/>
</dbReference>
<evidence type="ECO:0000313" key="5">
    <source>
        <dbReference type="EMBL" id="KZS39658.1"/>
    </source>
</evidence>
<dbReference type="AlphaFoldDB" id="A0A162ZA26"/>
<dbReference type="GO" id="GO:0016787">
    <property type="term" value="F:hydrolase activity"/>
    <property type="evidence" value="ECO:0007669"/>
    <property type="project" value="InterPro"/>
</dbReference>
<dbReference type="Proteomes" id="UP000076715">
    <property type="component" value="Unassembled WGS sequence"/>
</dbReference>
<feature type="domain" description="3-keto-alpha-glucoside-1,2-lyase/3-keto-2-hydroxy-glucal hydratase" evidence="3">
    <location>
        <begin position="30"/>
        <end position="234"/>
    </location>
</feature>
<protein>
    <submittedName>
        <fullName evidence="5">Uncharacterized protein</fullName>
    </submittedName>
</protein>
<dbReference type="RefSeq" id="WP_066315337.1">
    <property type="nucleotide sequence ID" value="NZ_LQRT01000024.1"/>
</dbReference>
<feature type="chain" id="PRO_5007841239" evidence="2">
    <location>
        <begin position="23"/>
        <end position="571"/>
    </location>
</feature>
<keyword evidence="6" id="KW-1185">Reference proteome</keyword>
<dbReference type="Gene3D" id="2.60.40.10">
    <property type="entry name" value="Immunoglobulins"/>
    <property type="match status" value="1"/>
</dbReference>
<gene>
    <name evidence="5" type="ORF">AWE51_08380</name>
</gene>
<organism evidence="5 6">
    <name type="scientific">Aquimarina aggregata</name>
    <dbReference type="NCBI Taxonomy" id="1642818"/>
    <lineage>
        <taxon>Bacteria</taxon>
        <taxon>Pseudomonadati</taxon>
        <taxon>Bacteroidota</taxon>
        <taxon>Flavobacteriia</taxon>
        <taxon>Flavobacteriales</taxon>
        <taxon>Flavobacteriaceae</taxon>
        <taxon>Aquimarina</taxon>
    </lineage>
</organism>
<dbReference type="OrthoDB" id="862563at2"/>
<dbReference type="InterPro" id="IPR035992">
    <property type="entry name" value="Ricin_B-like_lectins"/>
</dbReference>
<dbReference type="InterPro" id="IPR013783">
    <property type="entry name" value="Ig-like_fold"/>
</dbReference>
<evidence type="ECO:0000313" key="6">
    <source>
        <dbReference type="Proteomes" id="UP000076715"/>
    </source>
</evidence>
<sequence length="571" mass="64216">MKNKYFIIYVITALLSLTSATAQEQLWKGTFEGWDFGFKDGKGNRDEFWKIQPNGELHAIGGTWYDRQSGMRTAKPYSNYELTLEYKWLTPGSGDRDGNSGIWIHGENNFAQDNGGFPNSIEVQLKKGEAGDLLRKGMDIKARPGYLNKGKYGNGRIRHEQLPRRSDPKGTIEYFHKEWNTMTIRCEEDLISVYLNGFLINQGNVFKNGKAVTSGFITLQSELKNLAFRNIYIEEIENTERCSISPIVYDKHGITNNISREDDYAEIEIGGYVVLCAITQSEGTWTWTGPNNFSDVGRCITIPNVQEDQLGIYTATFAGINGCNASHNFEIGLEKDISGTYHFINVKTKKYLDADPNTVVKQGNNEANDNDTHWNLIPSTPGYFFIDNDKNDRGPLMAASSLHNSISYEAEELLMTPAPRREWKAIKVGYNTYQFLCKDEARGYLTAVVGNEKVINTNNLIGDGVAIEWELIPVSNSKKSDNKLTINKSNHSNILVTQAANNGSFTVHFNGQKISDLIIYNMTGQNVYKKTFGEQKPTSHLLVNQNFVSGIYILQTIDANGNTKSTKFMVD</sequence>
<dbReference type="Pfam" id="PF06439">
    <property type="entry name" value="3keto-disac_hyd"/>
    <property type="match status" value="1"/>
</dbReference>
<reference evidence="5 6" key="1">
    <citation type="submission" date="2016-01" db="EMBL/GenBank/DDBJ databases">
        <title>The draft genome sequence of Aquimarina sp. RZW4-3-2.</title>
        <authorList>
            <person name="Wang Y."/>
        </authorList>
    </citation>
    <scope>NUCLEOTIDE SEQUENCE [LARGE SCALE GENOMIC DNA]</scope>
    <source>
        <strain evidence="5 6">RZW4-3-2</strain>
    </source>
</reference>
<evidence type="ECO:0000256" key="2">
    <source>
        <dbReference type="SAM" id="SignalP"/>
    </source>
</evidence>
<feature type="domain" description="Endo-acting ulvan lyase beta-trefoil" evidence="4">
    <location>
        <begin position="341"/>
        <end position="445"/>
    </location>
</feature>
<feature type="signal peptide" evidence="2">
    <location>
        <begin position="1"/>
        <end position="22"/>
    </location>
</feature>
<dbReference type="SUPFAM" id="SSF50370">
    <property type="entry name" value="Ricin B-like lectins"/>
    <property type="match status" value="1"/>
</dbReference>
<evidence type="ECO:0000259" key="4">
    <source>
        <dbReference type="Pfam" id="PF24208"/>
    </source>
</evidence>
<dbReference type="Gene3D" id="2.60.120.560">
    <property type="entry name" value="Exo-inulinase, domain 1"/>
    <property type="match status" value="1"/>
</dbReference>
<dbReference type="EMBL" id="LQRT01000024">
    <property type="protein sequence ID" value="KZS39658.1"/>
    <property type="molecule type" value="Genomic_DNA"/>
</dbReference>
<comment type="caution">
    <text evidence="5">The sequence shown here is derived from an EMBL/GenBank/DDBJ whole genome shotgun (WGS) entry which is preliminary data.</text>
</comment>
<dbReference type="Pfam" id="PF24208">
    <property type="entry name" value="Beta-tre_PLH30"/>
    <property type="match status" value="1"/>
</dbReference>
<dbReference type="STRING" id="1642818.AWE51_08380"/>
<name>A0A162ZA26_9FLAO</name>